<dbReference type="Proteomes" id="UP000663850">
    <property type="component" value="Unassembled WGS sequence"/>
</dbReference>
<name>A0A8H3CT92_9AGAM</name>
<gene>
    <name evidence="1" type="ORF">RDB_LOCUS91983</name>
</gene>
<evidence type="ECO:0000313" key="2">
    <source>
        <dbReference type="Proteomes" id="UP000663850"/>
    </source>
</evidence>
<proteinExistence type="predicted"/>
<sequence length="731" mass="82440">MSHPQRDSSHRTFASSDYVSQSTAHKAEGRLRIDFNDPTFLGWCEIWGKSVFLGGFEYRKLRAFPEHEFILLKHLSNSPGINPSTGLLRECGQTSPPSSRTENGVENSLRRLPGVLAGGLIRSSVAIEEVLRSSDPSNAPAWALRIPEDIKGYVLKLERQANPETQFNSTYRTEAYDSADLKLFEELNEKERNSTVELAITFPQAIALEEIFKICSSISQHPTAQQYTLRQYNCYFFAWCITAMLVRLQLHYDWVRTLRSDVIGTTQLISRRPVELSNPQRLRGQGSESGAGIEVLPNLTLLLAGEYSSEGALNDTQRPFIWLFLSKLVELSTFERIASSLLDRPDQPLWARDQHKIIREIVRELLENVANSTMGPATADTGESDVVALFRCNTTIPLSAEWDARVRVEFSRLLAFYVSRVWVAFREGLEQTSQAERWPAPGRANQTRPTPANLVSLIHRIGNSPTMLTPQLTLLGLRAAWKVAGVAAEAHVPDLQRQPLLRAMRRLQYIPGQIAKVAQVRGPFIDVLSMRREQVRANGVQGQANEANPLSLDILNVLRMMGNIDIQPQEGGQIVLGLERSVKNMAMTSQRSDFSVQELRKATLELIFRLKQTARSVNFGLDPDRIWRVGVWWSLSEEVIRVLSLASQSSDQRIQCWLRNPADGPRTTSGDKRPMLGSDIHEFLHGRIERLSEMLHNQRGPGTTRECRIEIEDAMTKIWQGVTLKDSIVTS</sequence>
<dbReference type="EMBL" id="CAJMWZ010004953">
    <property type="protein sequence ID" value="CAE6498103.1"/>
    <property type="molecule type" value="Genomic_DNA"/>
</dbReference>
<protein>
    <submittedName>
        <fullName evidence="1">Uncharacterized protein</fullName>
    </submittedName>
</protein>
<reference evidence="1" key="1">
    <citation type="submission" date="2021-01" db="EMBL/GenBank/DDBJ databases">
        <authorList>
            <person name="Kaushik A."/>
        </authorList>
    </citation>
    <scope>NUCLEOTIDE SEQUENCE</scope>
    <source>
        <strain evidence="1">Type strain: AG8-Rh-89/</strain>
    </source>
</reference>
<organism evidence="1 2">
    <name type="scientific">Rhizoctonia solani</name>
    <dbReference type="NCBI Taxonomy" id="456999"/>
    <lineage>
        <taxon>Eukaryota</taxon>
        <taxon>Fungi</taxon>
        <taxon>Dikarya</taxon>
        <taxon>Basidiomycota</taxon>
        <taxon>Agaricomycotina</taxon>
        <taxon>Agaricomycetes</taxon>
        <taxon>Cantharellales</taxon>
        <taxon>Ceratobasidiaceae</taxon>
        <taxon>Rhizoctonia</taxon>
    </lineage>
</organism>
<evidence type="ECO:0000313" key="1">
    <source>
        <dbReference type="EMBL" id="CAE6498103.1"/>
    </source>
</evidence>
<comment type="caution">
    <text evidence="1">The sequence shown here is derived from an EMBL/GenBank/DDBJ whole genome shotgun (WGS) entry which is preliminary data.</text>
</comment>
<dbReference type="AlphaFoldDB" id="A0A8H3CT92"/>
<accession>A0A8H3CT92</accession>